<organism evidence="5 6">
    <name type="scientific">Roseburia inulinivorans</name>
    <dbReference type="NCBI Taxonomy" id="360807"/>
    <lineage>
        <taxon>Bacteria</taxon>
        <taxon>Bacillati</taxon>
        <taxon>Bacillota</taxon>
        <taxon>Clostridia</taxon>
        <taxon>Lachnospirales</taxon>
        <taxon>Lachnospiraceae</taxon>
        <taxon>Roseburia</taxon>
    </lineage>
</organism>
<dbReference type="HAMAP" id="MF_00213">
    <property type="entry name" value="HypA_HybF"/>
    <property type="match status" value="1"/>
</dbReference>
<feature type="binding site" evidence="4">
    <location>
        <position position="2"/>
    </location>
    <ligand>
        <name>Ni(2+)</name>
        <dbReference type="ChEBI" id="CHEBI:49786"/>
    </ligand>
</feature>
<dbReference type="PANTHER" id="PTHR34535">
    <property type="entry name" value="HYDROGENASE MATURATION FACTOR HYPA"/>
    <property type="match status" value="1"/>
</dbReference>
<dbReference type="Gene3D" id="3.30.2320.80">
    <property type="match status" value="1"/>
</dbReference>
<proteinExistence type="inferred from homology"/>
<evidence type="ECO:0000256" key="2">
    <source>
        <dbReference type="ARBA" id="ARBA00022723"/>
    </source>
</evidence>
<accession>A0A0M6X314</accession>
<feature type="binding site" evidence="4">
    <location>
        <position position="90"/>
    </location>
    <ligand>
        <name>Zn(2+)</name>
        <dbReference type="ChEBI" id="CHEBI:29105"/>
    </ligand>
</feature>
<keyword evidence="3 4" id="KW-0862">Zinc</keyword>
<evidence type="ECO:0000256" key="3">
    <source>
        <dbReference type="ARBA" id="ARBA00022833"/>
    </source>
</evidence>
<name>A0A0M6X314_9FIRM</name>
<dbReference type="Pfam" id="PF01155">
    <property type="entry name" value="HypA"/>
    <property type="match status" value="1"/>
</dbReference>
<dbReference type="InterPro" id="IPR000688">
    <property type="entry name" value="HypA/HybF"/>
</dbReference>
<feature type="binding site" evidence="4">
    <location>
        <position position="74"/>
    </location>
    <ligand>
        <name>Zn(2+)</name>
        <dbReference type="ChEBI" id="CHEBI:29105"/>
    </ligand>
</feature>
<dbReference type="RefSeq" id="WP_055040645.1">
    <property type="nucleotide sequence ID" value="NZ_CATWND010000068.1"/>
</dbReference>
<dbReference type="GO" id="GO:0016151">
    <property type="term" value="F:nickel cation binding"/>
    <property type="evidence" value="ECO:0007669"/>
    <property type="project" value="UniProtKB-UniRule"/>
</dbReference>
<keyword evidence="2 4" id="KW-0479">Metal-binding</keyword>
<comment type="function">
    <text evidence="4">Involved in the maturation of [NiFe] hydrogenases. Required for nickel insertion into the metal center of the hydrogenase.</text>
</comment>
<reference evidence="6" key="1">
    <citation type="submission" date="2015-05" db="EMBL/GenBank/DDBJ databases">
        <authorList>
            <consortium name="Pathogen Informatics"/>
        </authorList>
    </citation>
    <scope>NUCLEOTIDE SEQUENCE [LARGE SCALE GENOMIC DNA]</scope>
    <source>
        <strain evidence="6">L1-83</strain>
    </source>
</reference>
<dbReference type="EMBL" id="CVRS01000131">
    <property type="protein sequence ID" value="CRL43447.1"/>
    <property type="molecule type" value="Genomic_DNA"/>
</dbReference>
<dbReference type="Proteomes" id="UP000049828">
    <property type="component" value="Unassembled WGS sequence"/>
</dbReference>
<comment type="similarity">
    <text evidence="4">Belongs to the HypA/HybF family.</text>
</comment>
<dbReference type="PANTHER" id="PTHR34535:SF3">
    <property type="entry name" value="HYDROGENASE MATURATION FACTOR HYPA"/>
    <property type="match status" value="1"/>
</dbReference>
<evidence type="ECO:0000313" key="6">
    <source>
        <dbReference type="Proteomes" id="UP000049828"/>
    </source>
</evidence>
<evidence type="ECO:0000256" key="4">
    <source>
        <dbReference type="HAMAP-Rule" id="MF_00213"/>
    </source>
</evidence>
<dbReference type="STRING" id="360807.ERS852392_00713"/>
<dbReference type="AlphaFoldDB" id="A0A0M6X314"/>
<evidence type="ECO:0000256" key="1">
    <source>
        <dbReference type="ARBA" id="ARBA00022596"/>
    </source>
</evidence>
<feature type="binding site" evidence="4">
    <location>
        <position position="77"/>
    </location>
    <ligand>
        <name>Zn(2+)</name>
        <dbReference type="ChEBI" id="CHEBI:29105"/>
    </ligand>
</feature>
<keyword evidence="6" id="KW-1185">Reference proteome</keyword>
<dbReference type="GO" id="GO:0008270">
    <property type="term" value="F:zinc ion binding"/>
    <property type="evidence" value="ECO:0007669"/>
    <property type="project" value="UniProtKB-UniRule"/>
</dbReference>
<dbReference type="PIRSF" id="PIRSF004761">
    <property type="entry name" value="Hydrgn_mat_HypA"/>
    <property type="match status" value="1"/>
</dbReference>
<sequence>MHELGIIVHVMRTVEDVAAENNLTEIRSVTCEIGEVSGVVPEYMTDCWGYARSRSELLKDSELKIEIIPGVTMCEDCGKTYSTVQYAKICPHCGSSATYLLEGNGFSIKEIEGA</sequence>
<protein>
    <recommendedName>
        <fullName evidence="4">Hydrogenase maturation factor HypA</fullName>
    </recommendedName>
</protein>
<dbReference type="GO" id="GO:0051604">
    <property type="term" value="P:protein maturation"/>
    <property type="evidence" value="ECO:0007669"/>
    <property type="project" value="InterPro"/>
</dbReference>
<feature type="binding site" evidence="4">
    <location>
        <position position="93"/>
    </location>
    <ligand>
        <name>Zn(2+)</name>
        <dbReference type="ChEBI" id="CHEBI:29105"/>
    </ligand>
</feature>
<dbReference type="OrthoDB" id="9800361at2"/>
<gene>
    <name evidence="4" type="primary">hypA</name>
    <name evidence="5" type="ORF">RIL183_10611</name>
</gene>
<keyword evidence="1 4" id="KW-0533">Nickel</keyword>
<evidence type="ECO:0000313" key="5">
    <source>
        <dbReference type="EMBL" id="CRL43447.1"/>
    </source>
</evidence>